<gene>
    <name evidence="1" type="ORF">BV22DRAFT_898290</name>
</gene>
<organism evidence="1 2">
    <name type="scientific">Leucogyrophana mollusca</name>
    <dbReference type="NCBI Taxonomy" id="85980"/>
    <lineage>
        <taxon>Eukaryota</taxon>
        <taxon>Fungi</taxon>
        <taxon>Dikarya</taxon>
        <taxon>Basidiomycota</taxon>
        <taxon>Agaricomycotina</taxon>
        <taxon>Agaricomycetes</taxon>
        <taxon>Agaricomycetidae</taxon>
        <taxon>Boletales</taxon>
        <taxon>Boletales incertae sedis</taxon>
        <taxon>Leucogyrophana</taxon>
    </lineage>
</organism>
<evidence type="ECO:0000313" key="2">
    <source>
        <dbReference type="Proteomes" id="UP000790709"/>
    </source>
</evidence>
<name>A0ACB8B0Z4_9AGAM</name>
<dbReference type="Proteomes" id="UP000790709">
    <property type="component" value="Unassembled WGS sequence"/>
</dbReference>
<keyword evidence="2" id="KW-1185">Reference proteome</keyword>
<proteinExistence type="predicted"/>
<dbReference type="EMBL" id="MU266736">
    <property type="protein sequence ID" value="KAH7918773.1"/>
    <property type="molecule type" value="Genomic_DNA"/>
</dbReference>
<accession>A0ACB8B0Z4</accession>
<comment type="caution">
    <text evidence="1">The sequence shown here is derived from an EMBL/GenBank/DDBJ whole genome shotgun (WGS) entry which is preliminary data.</text>
</comment>
<reference evidence="1" key="1">
    <citation type="journal article" date="2021" name="New Phytol.">
        <title>Evolutionary innovations through gain and loss of genes in the ectomycorrhizal Boletales.</title>
        <authorList>
            <person name="Wu G."/>
            <person name="Miyauchi S."/>
            <person name="Morin E."/>
            <person name="Kuo A."/>
            <person name="Drula E."/>
            <person name="Varga T."/>
            <person name="Kohler A."/>
            <person name="Feng B."/>
            <person name="Cao Y."/>
            <person name="Lipzen A."/>
            <person name="Daum C."/>
            <person name="Hundley H."/>
            <person name="Pangilinan J."/>
            <person name="Johnson J."/>
            <person name="Barry K."/>
            <person name="LaButti K."/>
            <person name="Ng V."/>
            <person name="Ahrendt S."/>
            <person name="Min B."/>
            <person name="Choi I.G."/>
            <person name="Park H."/>
            <person name="Plett J.M."/>
            <person name="Magnuson J."/>
            <person name="Spatafora J.W."/>
            <person name="Nagy L.G."/>
            <person name="Henrissat B."/>
            <person name="Grigoriev I.V."/>
            <person name="Yang Z.L."/>
            <person name="Xu J."/>
            <person name="Martin F.M."/>
        </authorList>
    </citation>
    <scope>NUCLEOTIDE SEQUENCE</scope>
    <source>
        <strain evidence="1">KUC20120723A-06</strain>
    </source>
</reference>
<sequence length="1254" mass="137198">MISSQDVGVDVSAGESSSSTVEHEVPVVAAEPVSQGTIVDASGNLPPSSAVERPANSPEEVTVAVDEAHRSVSGLTTPQVIGSMPSITGDVNAVEGVTGSPGFALVFGYVDKLVNIGGVLAEVHPWAALAWSVLSVIPKTIGAQMDRDRKVQQLWSTTADMLSFLQDAEPVVEQCQVRIVSEMMKQIYDCALFVREYCGKGFAKRALRDSISASTDSAIEQYNAAFKELKEQFISRSELVALRVFKDIRQGIVELSGLSQGIKDLERTMLLENLPGSDLAGVRCDINRICLPTTRQGLLADIMAWVADPSGKQAFWLHGVAGTGKSTVANTVAARFAKVGRLGASFRFSRDVDGRNGPAFLFGSVAYQLASFSRVLEGHIHDAVETHGKMTQFSPREQLQRYIIEPMSQVAFSGPIVIVLDALDECGGERDRQDILGAIKDEMANFPPFVKLFLASRYEVDIRSHLERGCLSKSIDGVDGTARDILDYIAAQMLEVADRHALPSDWLAPETKAELGGRADGLFIWAPVACDFILQSDDPKVALHYMVSIETLHPTEQGDALDALYTGILQQASTNLPSSVSTSNLRNIIGAIVTAKTPLTQKGLDMLLGLNTGVLQRPILLPDDSRLELTTCSSVIARLGSMLRTDDGFIRVLHASIFDFFTSPTRCNDSRFYIDKGLFSRFLASRCFDAMQVLKRDICGINDPTKMNRDIKDLSQRLQDNVLEHVRYGCLYWHLHLADVAIEDGNLFQDAKEWLSTHLLHWFEVMSLRGEVHTIRNALDCVVPWFQCHSLTDETLQLLEEATYFVEQFEDPISESAAHIYISAVPFTSCHSTLFKLFAPKLEQIPKVLTSLPSLLTTLPYGAFGSLAISPNGSHFTSARCPRTLRIWDLNTCHPIGEPLTGHQSNISRTCFSHDGERVASGDSEGAAFVWDTKLYHAIGGPFQPTDCSHGITDMSFAGDHLIVLHESNRVVVWSYLTGELEASYQVGEASLHGPYILNEVENGTSFILDALTGVDKTPAYACLAGLRYASFPAHSQVGRVACQLNGGQIRVSNIETGAPMGARIPEHDSISLSPCGQWLAAEVNTSVDIYNASTGKLLMSKEIQSAYDVAHWSVDDNLLFFSINASTGKPLMSKEIQSRVHDVVHWSIDNSLLFLSISYETTELWNMKTMTHTATLHLPQHHVIHTTSSRRTMLASGRPMLNSQRLATVWDTASLAKPINRQTPSMKRLELSSTGEHVLVTTSDGIVASGAAT</sequence>
<evidence type="ECO:0000313" key="1">
    <source>
        <dbReference type="EMBL" id="KAH7918773.1"/>
    </source>
</evidence>
<protein>
    <submittedName>
        <fullName evidence="1">Uncharacterized protein</fullName>
    </submittedName>
</protein>